<keyword evidence="3" id="KW-1185">Reference proteome</keyword>
<dbReference type="AlphaFoldDB" id="A0A117UT13"/>
<protein>
    <recommendedName>
        <fullName evidence="4">Type II secretion system protein GspI</fullName>
    </recommendedName>
</protein>
<accession>A0A117UT13</accession>
<gene>
    <name evidence="2" type="ORF">AQZ52_15880</name>
</gene>
<dbReference type="EMBL" id="LLZS01000009">
    <property type="protein sequence ID" value="KUR70326.1"/>
    <property type="molecule type" value="Genomic_DNA"/>
</dbReference>
<evidence type="ECO:0008006" key="4">
    <source>
        <dbReference type="Google" id="ProtNLM"/>
    </source>
</evidence>
<comment type="caution">
    <text evidence="2">The sequence shown here is derived from an EMBL/GenBank/DDBJ whole genome shotgun (WGS) entry which is preliminary data.</text>
</comment>
<feature type="transmembrane region" description="Helical" evidence="1">
    <location>
        <begin position="12"/>
        <end position="32"/>
    </location>
</feature>
<evidence type="ECO:0000313" key="2">
    <source>
        <dbReference type="EMBL" id="KUR70326.1"/>
    </source>
</evidence>
<organism evidence="2 3">
    <name type="scientific">Novosphingobium fuchskuhlense</name>
    <dbReference type="NCBI Taxonomy" id="1117702"/>
    <lineage>
        <taxon>Bacteria</taxon>
        <taxon>Pseudomonadati</taxon>
        <taxon>Pseudomonadota</taxon>
        <taxon>Alphaproteobacteria</taxon>
        <taxon>Sphingomonadales</taxon>
        <taxon>Sphingomonadaceae</taxon>
        <taxon>Novosphingobium</taxon>
    </lineage>
</organism>
<dbReference type="Proteomes" id="UP000058012">
    <property type="component" value="Unassembled WGS sequence"/>
</dbReference>
<name>A0A117UT13_9SPHN</name>
<keyword evidence="1" id="KW-0812">Transmembrane</keyword>
<dbReference type="RefSeq" id="WP_067913205.1">
    <property type="nucleotide sequence ID" value="NZ_KQ954246.1"/>
</dbReference>
<proteinExistence type="predicted"/>
<evidence type="ECO:0000256" key="1">
    <source>
        <dbReference type="SAM" id="Phobius"/>
    </source>
</evidence>
<dbReference type="STRING" id="1117702.AQZ52_15880"/>
<keyword evidence="1" id="KW-1133">Transmembrane helix</keyword>
<reference evidence="2 3" key="1">
    <citation type="submission" date="2015-10" db="EMBL/GenBank/DDBJ databases">
        <title>Draft genome sequence of Novosphingobium fuchskuhlense DSM 25065 isolated from a surface water sample of the southwest basin of Lake Grosse Fuchskuhle.</title>
        <authorList>
            <person name="Ruckert C."/>
            <person name="Winkler A."/>
            <person name="Glaeser J."/>
            <person name="Grossart H.-P."/>
            <person name="Kalinowski J."/>
            <person name="Glaeser S."/>
        </authorList>
    </citation>
    <scope>NUCLEOTIDE SEQUENCE [LARGE SCALE GENOMIC DNA]</scope>
    <source>
        <strain evidence="2 3">FNE08-7</strain>
    </source>
</reference>
<evidence type="ECO:0000313" key="3">
    <source>
        <dbReference type="Proteomes" id="UP000058012"/>
    </source>
</evidence>
<sequence length="123" mass="13043">MPEQRPHPAAGYLLIEALIALAIVAVMASLLFTTIIQTSQAALLVGDRRQAVLLARSVMAAATVESSIAPISERGNEGPFDWSVTRSSFGGSSAVRLQQVVVTITRRSDGRQLARLAGVEASR</sequence>
<keyword evidence="1" id="KW-0472">Membrane</keyword>